<dbReference type="InterPro" id="IPR050833">
    <property type="entry name" value="Poly_Biosynth_Transport"/>
</dbReference>
<feature type="transmembrane region" description="Helical" evidence="6">
    <location>
        <begin position="158"/>
        <end position="177"/>
    </location>
</feature>
<evidence type="ECO:0000256" key="4">
    <source>
        <dbReference type="ARBA" id="ARBA00022989"/>
    </source>
</evidence>
<keyword evidence="3 6" id="KW-0812">Transmembrane</keyword>
<accession>A0ABU2YFC7</accession>
<evidence type="ECO:0000256" key="1">
    <source>
        <dbReference type="ARBA" id="ARBA00004651"/>
    </source>
</evidence>
<feature type="transmembrane region" description="Helical" evidence="6">
    <location>
        <begin position="344"/>
        <end position="364"/>
    </location>
</feature>
<evidence type="ECO:0000313" key="8">
    <source>
        <dbReference type="Proteomes" id="UP001254488"/>
    </source>
</evidence>
<gene>
    <name evidence="7" type="ORF">RM538_11955</name>
</gene>
<evidence type="ECO:0000313" key="7">
    <source>
        <dbReference type="EMBL" id="MDT0556722.1"/>
    </source>
</evidence>
<feature type="transmembrane region" description="Helical" evidence="6">
    <location>
        <begin position="263"/>
        <end position="287"/>
    </location>
</feature>
<feature type="transmembrane region" description="Helical" evidence="6">
    <location>
        <begin position="371"/>
        <end position="391"/>
    </location>
</feature>
<feature type="transmembrane region" description="Helical" evidence="6">
    <location>
        <begin position="88"/>
        <end position="111"/>
    </location>
</feature>
<dbReference type="InterPro" id="IPR044550">
    <property type="entry name" value="WzxE"/>
</dbReference>
<feature type="transmembrane region" description="Helical" evidence="6">
    <location>
        <begin position="403"/>
        <end position="421"/>
    </location>
</feature>
<comment type="subcellular location">
    <subcellularLocation>
        <location evidence="1">Cell membrane</location>
        <topology evidence="1">Multi-pass membrane protein</topology>
    </subcellularLocation>
</comment>
<keyword evidence="4 6" id="KW-1133">Transmembrane helix</keyword>
<organism evidence="7 8">
    <name type="scientific">Patiriisocius hiemis</name>
    <dbReference type="NCBI Taxonomy" id="3075604"/>
    <lineage>
        <taxon>Bacteria</taxon>
        <taxon>Pseudomonadati</taxon>
        <taxon>Bacteroidota</taxon>
        <taxon>Flavobacteriia</taxon>
        <taxon>Flavobacteriales</taxon>
        <taxon>Flavobacteriaceae</taxon>
        <taxon>Patiriisocius</taxon>
    </lineage>
</organism>
<feature type="transmembrane region" description="Helical" evidence="6">
    <location>
        <begin position="117"/>
        <end position="138"/>
    </location>
</feature>
<dbReference type="CDD" id="cd13125">
    <property type="entry name" value="MATE_like_10"/>
    <property type="match status" value="1"/>
</dbReference>
<feature type="transmembrane region" description="Helical" evidence="6">
    <location>
        <begin position="308"/>
        <end position="332"/>
    </location>
</feature>
<dbReference type="PANTHER" id="PTHR30250">
    <property type="entry name" value="PST FAMILY PREDICTED COLANIC ACID TRANSPORTER"/>
    <property type="match status" value="1"/>
</dbReference>
<feature type="transmembrane region" description="Helical" evidence="6">
    <location>
        <begin position="183"/>
        <end position="204"/>
    </location>
</feature>
<name>A0ABU2YFC7_9FLAO</name>
<keyword evidence="5 6" id="KW-0472">Membrane</keyword>
<evidence type="ECO:0000256" key="2">
    <source>
        <dbReference type="ARBA" id="ARBA00022475"/>
    </source>
</evidence>
<keyword evidence="2" id="KW-1003">Cell membrane</keyword>
<evidence type="ECO:0000256" key="3">
    <source>
        <dbReference type="ARBA" id="ARBA00022692"/>
    </source>
</evidence>
<feature type="transmembrane region" description="Helical" evidence="6">
    <location>
        <begin position="225"/>
        <end position="243"/>
    </location>
</feature>
<comment type="caution">
    <text evidence="7">The sequence shown here is derived from an EMBL/GenBank/DDBJ whole genome shotgun (WGS) entry which is preliminary data.</text>
</comment>
<dbReference type="RefSeq" id="WP_311333673.1">
    <property type="nucleotide sequence ID" value="NZ_JAVRHZ010000008.1"/>
</dbReference>
<dbReference type="InterPro" id="IPR002797">
    <property type="entry name" value="Polysacc_synth"/>
</dbReference>
<protein>
    <submittedName>
        <fullName evidence="7">O-antigen translocase</fullName>
    </submittedName>
</protein>
<dbReference type="Proteomes" id="UP001254488">
    <property type="component" value="Unassembled WGS sequence"/>
</dbReference>
<reference evidence="7 8" key="1">
    <citation type="submission" date="2023-09" db="EMBL/GenBank/DDBJ databases">
        <authorList>
            <person name="Rey-Velasco X."/>
        </authorList>
    </citation>
    <scope>NUCLEOTIDE SEQUENCE [LARGE SCALE GENOMIC DNA]</scope>
    <source>
        <strain evidence="7 8">W242</strain>
    </source>
</reference>
<sequence>MKVPEFISKNLLLKMTSVNGVVISIRLIISVFVQRLLAEIVGEAGIYKIGQLRSLSQILSSITSLGVFNGVVKYVAEYKDEKPQLQKLFSTTLVFTIFGTVVTGALLFFGADFLSTYLFGSSDFTFVVKLVAVVVPFISIQRVFNGVINGLSNYKKFATVELISYILSACLLVYLLYQNNITGALMAIALTPVIQVVVMLFLIFKILKEYVQFKKLTFSTPLGKSLLAFTLMSFVSTVLLNYIEIDIRNMLANSLSEDDAGIWTGMTFISKNYMVFSGAMFTLYVIPKFASINSKSGFLKELLSIYKTLLPLFGIGMILIFIFRDFVIELIYPGFTEMAPLFKWQLLGDFVRLGALVLIHQFLAKKLVRNFIFTEIVSLALFYGFANYLVIDYGVEGVVMAHFIRYILLFFIVLFLVFRYYNNLKKS</sequence>
<dbReference type="EMBL" id="JAVRHZ010000008">
    <property type="protein sequence ID" value="MDT0556722.1"/>
    <property type="molecule type" value="Genomic_DNA"/>
</dbReference>
<proteinExistence type="predicted"/>
<evidence type="ECO:0000256" key="5">
    <source>
        <dbReference type="ARBA" id="ARBA00023136"/>
    </source>
</evidence>
<dbReference type="PANTHER" id="PTHR30250:SF30">
    <property type="entry name" value="LIPID III FLIPPASE"/>
    <property type="match status" value="1"/>
</dbReference>
<evidence type="ECO:0000256" key="6">
    <source>
        <dbReference type="SAM" id="Phobius"/>
    </source>
</evidence>
<dbReference type="Pfam" id="PF01943">
    <property type="entry name" value="Polysacc_synt"/>
    <property type="match status" value="1"/>
</dbReference>
<keyword evidence="8" id="KW-1185">Reference proteome</keyword>